<reference evidence="2" key="1">
    <citation type="submission" date="2021-09" db="EMBL/GenBank/DDBJ databases">
        <authorList>
            <person name="Andersen S.H."/>
            <person name="Beall E.A."/>
            <person name="Cappelle B."/>
            <person name="Falteisek K.J."/>
            <person name="Fenske B.A."/>
            <person name="Gansluckner N.W."/>
            <person name="Gilbertson S.M."/>
            <person name="Krings K.J."/>
            <person name="Mobeck M."/>
            <person name="Odeku J.O."/>
            <person name="Poncelet M.E."/>
            <person name="Rohr J.R."/>
            <person name="Rolands L."/>
            <person name="Whipple C.D."/>
            <person name="Whipple E.M."/>
            <person name="Spring A.M."/>
            <person name="Klyczek K."/>
            <person name="Garlena R.A."/>
            <person name="Russell D.A."/>
            <person name="Pope W.H."/>
            <person name="Jacobs-Sera D."/>
            <person name="Hatfull G.F."/>
        </authorList>
    </citation>
    <scope>NUCLEOTIDE SEQUENCE</scope>
</reference>
<dbReference type="GeneID" id="80019926"/>
<gene>
    <name evidence="2" type="primary">285</name>
    <name evidence="2" type="ORF">SEA_PUMPERNICKEL_285</name>
</gene>
<protein>
    <submittedName>
        <fullName evidence="2">Membrane protein</fullName>
    </submittedName>
</protein>
<proteinExistence type="predicted"/>
<keyword evidence="3" id="KW-1185">Reference proteome</keyword>
<dbReference type="RefSeq" id="YP_010755275.1">
    <property type="nucleotide sequence ID" value="NC_073468.1"/>
</dbReference>
<accession>A0AAE8Y7D4</accession>
<sequence>MGTFIAIAFIVLVLTAFLGTLFLLGSAVAQVIWFNDWSGDFFWETLRRLASVVYAWAFAASVVAVWFAYIQGRLILEVG</sequence>
<evidence type="ECO:0000313" key="2">
    <source>
        <dbReference type="EMBL" id="UDL16035.1"/>
    </source>
</evidence>
<dbReference type="Proteomes" id="UP000827768">
    <property type="component" value="Segment"/>
</dbReference>
<dbReference type="KEGG" id="vg:80019926"/>
<feature type="transmembrane region" description="Helical" evidence="1">
    <location>
        <begin position="53"/>
        <end position="70"/>
    </location>
</feature>
<keyword evidence="1" id="KW-0472">Membrane</keyword>
<dbReference type="EMBL" id="OK040790">
    <property type="protein sequence ID" value="UDL16035.1"/>
    <property type="molecule type" value="Genomic_DNA"/>
</dbReference>
<keyword evidence="1" id="KW-1133">Transmembrane helix</keyword>
<keyword evidence="1" id="KW-0812">Transmembrane</keyword>
<evidence type="ECO:0000313" key="3">
    <source>
        <dbReference type="Proteomes" id="UP000827768"/>
    </source>
</evidence>
<organism evidence="2 3">
    <name type="scientific">Microbacterium phage Pumpernickel</name>
    <dbReference type="NCBI Taxonomy" id="2885983"/>
    <lineage>
        <taxon>Viruses</taxon>
        <taxon>Duplodnaviria</taxon>
        <taxon>Heunggongvirae</taxon>
        <taxon>Uroviricota</taxon>
        <taxon>Caudoviricetes</taxon>
        <taxon>Pumpernickelvirus</taxon>
        <taxon>Pumpernickelvirus pumpernickel</taxon>
    </lineage>
</organism>
<name>A0AAE8Y7D4_9CAUD</name>
<evidence type="ECO:0000256" key="1">
    <source>
        <dbReference type="SAM" id="Phobius"/>
    </source>
</evidence>